<dbReference type="EC" id="3.4.-.-" evidence="1"/>
<comment type="catalytic activity">
    <reaction evidence="1">
        <text>an L-aminoacyl-L-amino acid + H2O = 2 an L-alpha-amino acid</text>
        <dbReference type="Rhea" id="RHEA:48940"/>
        <dbReference type="ChEBI" id="CHEBI:15377"/>
        <dbReference type="ChEBI" id="CHEBI:59869"/>
        <dbReference type="ChEBI" id="CHEBI:77460"/>
    </reaction>
</comment>
<dbReference type="GO" id="GO:0070004">
    <property type="term" value="F:cysteine-type exopeptidase activity"/>
    <property type="evidence" value="ECO:0007669"/>
    <property type="project" value="InterPro"/>
</dbReference>
<dbReference type="InterPro" id="IPR005322">
    <property type="entry name" value="Peptidase_C69"/>
</dbReference>
<keyword evidence="1" id="KW-0645">Protease</keyword>
<dbReference type="PANTHER" id="PTHR12994:SF17">
    <property type="entry name" value="LD30995P"/>
    <property type="match status" value="1"/>
</dbReference>
<dbReference type="Proteomes" id="UP000199513">
    <property type="component" value="Unassembled WGS sequence"/>
</dbReference>
<dbReference type="AlphaFoldDB" id="A0A1I2IG45"/>
<organism evidence="2 3">
    <name type="scientific">Thermoflexibacter ruber</name>
    <dbReference type="NCBI Taxonomy" id="1003"/>
    <lineage>
        <taxon>Bacteria</taxon>
        <taxon>Pseudomonadati</taxon>
        <taxon>Bacteroidota</taxon>
        <taxon>Cytophagia</taxon>
        <taxon>Cytophagales</taxon>
        <taxon>Thermoflexibacteraceae</taxon>
        <taxon>Thermoflexibacter</taxon>
    </lineage>
</organism>
<dbReference type="Gene3D" id="3.60.60.10">
    <property type="entry name" value="Penicillin V Acylase, Chain A"/>
    <property type="match status" value="1"/>
</dbReference>
<reference evidence="2 3" key="1">
    <citation type="submission" date="2016-10" db="EMBL/GenBank/DDBJ databases">
        <authorList>
            <person name="de Groot N.N."/>
        </authorList>
    </citation>
    <scope>NUCLEOTIDE SEQUENCE [LARGE SCALE GENOMIC DNA]</scope>
    <source>
        <strain>GEY</strain>
        <strain evidence="3">DSM 9560</strain>
    </source>
</reference>
<gene>
    <name evidence="2" type="ORF">SAMN04488541_103218</name>
</gene>
<name>A0A1I2IG45_9BACT</name>
<sequence>MCDTFVAMPSFTKNKTLIFGKNSDREPNEAQAIVRIPAKEPREKTVQCTYIAIPQVKQTAEVILSKPFQMWGAEMGVNYHGLVIGNEALFTKVKFKKTNQGLTGMDMLRLALERCPTAISALQLITDLLQDYGQDACGGYQNKDFFYHNSFIIADIKEAWVLETAGKEWVAQKVKDFRSISNGITIEHEFDLHSPNVVDFALRNGWTKKGEDFSFRKAYSDWFFTKMSSCKIRQQVSNDLGKAKTDHFDTKDALSILSHHHLENELFAPYKATTQDICMHATGLTNPSHTVGSMIAEIRHDQVPTIWLTGTSSPCLSIFKPFFFQTLTISEESFVQPTAKLDDSLWWKAERLHRFIAQNYQKAKHIIDAERIKLQETLLEQQIEIFTDQSPKATDLQVFSDNALQKHLDLMATWYEKLSTASSKRANYFAPMYQWHWKKWNESVII</sequence>
<dbReference type="PANTHER" id="PTHR12994">
    <property type="entry name" value="SECERNIN"/>
    <property type="match status" value="1"/>
</dbReference>
<proteinExistence type="inferred from homology"/>
<dbReference type="RefSeq" id="WP_091548536.1">
    <property type="nucleotide sequence ID" value="NZ_FONY01000032.1"/>
</dbReference>
<evidence type="ECO:0000313" key="2">
    <source>
        <dbReference type="EMBL" id="SFF41329.1"/>
    </source>
</evidence>
<protein>
    <recommendedName>
        <fullName evidence="1">Dipeptidase</fullName>
        <ecNumber evidence="1">3.4.-.-</ecNumber>
    </recommendedName>
</protein>
<dbReference type="STRING" id="1003.SAMN04488541_103218"/>
<dbReference type="GO" id="GO:0006508">
    <property type="term" value="P:proteolysis"/>
    <property type="evidence" value="ECO:0007669"/>
    <property type="project" value="UniProtKB-KW"/>
</dbReference>
<evidence type="ECO:0000313" key="3">
    <source>
        <dbReference type="Proteomes" id="UP000199513"/>
    </source>
</evidence>
<keyword evidence="3" id="KW-1185">Reference proteome</keyword>
<dbReference type="OrthoDB" id="1109933at2"/>
<accession>A0A1I2IG45</accession>
<evidence type="ECO:0000256" key="1">
    <source>
        <dbReference type="RuleBase" id="RU364089"/>
    </source>
</evidence>
<dbReference type="Pfam" id="PF03577">
    <property type="entry name" value="Peptidase_C69"/>
    <property type="match status" value="1"/>
</dbReference>
<keyword evidence="1" id="KW-0378">Hydrolase</keyword>
<dbReference type="GO" id="GO:0016805">
    <property type="term" value="F:dipeptidase activity"/>
    <property type="evidence" value="ECO:0007669"/>
    <property type="project" value="UniProtKB-KW"/>
</dbReference>
<dbReference type="EMBL" id="FONY01000032">
    <property type="protein sequence ID" value="SFF41329.1"/>
    <property type="molecule type" value="Genomic_DNA"/>
</dbReference>
<comment type="similarity">
    <text evidence="1">Belongs to the peptidase C69 family.</text>
</comment>
<keyword evidence="1" id="KW-0224">Dipeptidase</keyword>